<accession>A0ABU6SHQ0</accession>
<proteinExistence type="predicted"/>
<sequence length="109" mass="11676">VGTEGDVVVNNSDQPYRRKDVSGADLRMMWHVGTITDDAVETPDAHISPSPLPRSRRWPVSVLPPFPVATAAKAGTPCRLPIVQTSQPASSSPQAVARVVKSTTDKSIF</sequence>
<gene>
    <name evidence="2" type="ORF">PIB30_050443</name>
</gene>
<name>A0ABU6SHQ0_9FABA</name>
<keyword evidence="3" id="KW-1185">Reference proteome</keyword>
<reference evidence="2 3" key="1">
    <citation type="journal article" date="2023" name="Plants (Basel)">
        <title>Bridging the Gap: Combining Genomics and Transcriptomics Approaches to Understand Stylosanthes scabra, an Orphan Legume from the Brazilian Caatinga.</title>
        <authorList>
            <person name="Ferreira-Neto J.R.C."/>
            <person name="da Silva M.D."/>
            <person name="Binneck E."/>
            <person name="de Melo N.F."/>
            <person name="da Silva R.H."/>
            <person name="de Melo A.L.T.M."/>
            <person name="Pandolfi V."/>
            <person name="Bustamante F.O."/>
            <person name="Brasileiro-Vidal A.C."/>
            <person name="Benko-Iseppon A.M."/>
        </authorList>
    </citation>
    <scope>NUCLEOTIDE SEQUENCE [LARGE SCALE GENOMIC DNA]</scope>
    <source>
        <tissue evidence="2">Leaves</tissue>
    </source>
</reference>
<dbReference type="Proteomes" id="UP001341840">
    <property type="component" value="Unassembled WGS sequence"/>
</dbReference>
<evidence type="ECO:0000313" key="3">
    <source>
        <dbReference type="Proteomes" id="UP001341840"/>
    </source>
</evidence>
<feature type="region of interest" description="Disordered" evidence="1">
    <location>
        <begin position="1"/>
        <end position="20"/>
    </location>
</feature>
<organism evidence="2 3">
    <name type="scientific">Stylosanthes scabra</name>
    <dbReference type="NCBI Taxonomy" id="79078"/>
    <lineage>
        <taxon>Eukaryota</taxon>
        <taxon>Viridiplantae</taxon>
        <taxon>Streptophyta</taxon>
        <taxon>Embryophyta</taxon>
        <taxon>Tracheophyta</taxon>
        <taxon>Spermatophyta</taxon>
        <taxon>Magnoliopsida</taxon>
        <taxon>eudicotyledons</taxon>
        <taxon>Gunneridae</taxon>
        <taxon>Pentapetalae</taxon>
        <taxon>rosids</taxon>
        <taxon>fabids</taxon>
        <taxon>Fabales</taxon>
        <taxon>Fabaceae</taxon>
        <taxon>Papilionoideae</taxon>
        <taxon>50 kb inversion clade</taxon>
        <taxon>dalbergioids sensu lato</taxon>
        <taxon>Dalbergieae</taxon>
        <taxon>Pterocarpus clade</taxon>
        <taxon>Stylosanthes</taxon>
    </lineage>
</organism>
<evidence type="ECO:0000313" key="2">
    <source>
        <dbReference type="EMBL" id="MED6135841.1"/>
    </source>
</evidence>
<evidence type="ECO:0000256" key="1">
    <source>
        <dbReference type="SAM" id="MobiDB-lite"/>
    </source>
</evidence>
<feature type="non-terminal residue" evidence="2">
    <location>
        <position position="1"/>
    </location>
</feature>
<comment type="caution">
    <text evidence="2">The sequence shown here is derived from an EMBL/GenBank/DDBJ whole genome shotgun (WGS) entry which is preliminary data.</text>
</comment>
<dbReference type="EMBL" id="JASCZI010060762">
    <property type="protein sequence ID" value="MED6135841.1"/>
    <property type="molecule type" value="Genomic_DNA"/>
</dbReference>
<protein>
    <submittedName>
        <fullName evidence="2">Uncharacterized protein</fullName>
    </submittedName>
</protein>